<keyword evidence="2" id="KW-0472">Membrane</keyword>
<evidence type="ECO:0000256" key="2">
    <source>
        <dbReference type="SAM" id="Phobius"/>
    </source>
</evidence>
<dbReference type="AlphaFoldDB" id="A0A2A3YLE0"/>
<dbReference type="Proteomes" id="UP000218598">
    <property type="component" value="Unassembled WGS sequence"/>
</dbReference>
<evidence type="ECO:0000313" key="5">
    <source>
        <dbReference type="Proteomes" id="UP000218598"/>
    </source>
</evidence>
<feature type="domain" description="Protein-glutamine gamma-glutamyltransferase-like C-terminal" evidence="3">
    <location>
        <begin position="149"/>
        <end position="218"/>
    </location>
</feature>
<dbReference type="InterPro" id="IPR025403">
    <property type="entry name" value="TgpA-like_C"/>
</dbReference>
<dbReference type="Pfam" id="PF13559">
    <property type="entry name" value="DUF4129"/>
    <property type="match status" value="1"/>
</dbReference>
<name>A0A2A3YLE0_9MICO</name>
<evidence type="ECO:0000256" key="1">
    <source>
        <dbReference type="SAM" id="MobiDB-lite"/>
    </source>
</evidence>
<evidence type="ECO:0000259" key="3">
    <source>
        <dbReference type="Pfam" id="PF13559"/>
    </source>
</evidence>
<comment type="caution">
    <text evidence="4">The sequence shown here is derived from an EMBL/GenBank/DDBJ whole genome shotgun (WGS) entry which is preliminary data.</text>
</comment>
<keyword evidence="2" id="KW-0812">Transmembrane</keyword>
<feature type="region of interest" description="Disordered" evidence="1">
    <location>
        <begin position="43"/>
        <end position="73"/>
    </location>
</feature>
<reference evidence="4 5" key="1">
    <citation type="journal article" date="2017" name="Elife">
        <title>Extensive horizontal gene transfer in cheese-associated bacteria.</title>
        <authorList>
            <person name="Bonham K.S."/>
            <person name="Wolfe B.E."/>
            <person name="Dutton R.J."/>
        </authorList>
    </citation>
    <scope>NUCLEOTIDE SEQUENCE [LARGE SCALE GENOMIC DNA]</scope>
    <source>
        <strain evidence="4 5">341_9</strain>
    </source>
</reference>
<keyword evidence="2" id="KW-1133">Transmembrane helix</keyword>
<proteinExistence type="predicted"/>
<organism evidence="4 5">
    <name type="scientific">Brachybacterium alimentarium</name>
    <dbReference type="NCBI Taxonomy" id="47845"/>
    <lineage>
        <taxon>Bacteria</taxon>
        <taxon>Bacillati</taxon>
        <taxon>Actinomycetota</taxon>
        <taxon>Actinomycetes</taxon>
        <taxon>Micrococcales</taxon>
        <taxon>Dermabacteraceae</taxon>
        <taxon>Brachybacterium</taxon>
    </lineage>
</organism>
<dbReference type="EMBL" id="NRGR01000008">
    <property type="protein sequence ID" value="PCC40123.1"/>
    <property type="molecule type" value="Genomic_DNA"/>
</dbReference>
<feature type="transmembrane region" description="Helical" evidence="2">
    <location>
        <begin position="78"/>
        <end position="99"/>
    </location>
</feature>
<gene>
    <name evidence="4" type="ORF">CIK66_05650</name>
</gene>
<evidence type="ECO:0000313" key="4">
    <source>
        <dbReference type="EMBL" id="PCC40123.1"/>
    </source>
</evidence>
<protein>
    <recommendedName>
        <fullName evidence="3">Protein-glutamine gamma-glutamyltransferase-like C-terminal domain-containing protein</fullName>
    </recommendedName>
</protein>
<sequence length="233" mass="24851">MHAQRRWVAVVLLLVALGAIGLATLGAAADRGPGATFVGSTLEMGEEEAEPPPSQPDFELPTDLQQPPEPRSGGSGHLPLILLIVTGTALAGLALWLVIRMRRLARPAPPLAAEPAEEELTAQQARAALDDARSHLSTVVNAHDAVIAAWLALERAIAEAGVTRHPSRTTLEFVVEVLGTLDLDRGSLDRLAHLYRRALFDPEPLGEPDRDEALDLLDHLTTGLDRESAGGPR</sequence>
<accession>A0A2A3YLE0</accession>
<keyword evidence="5" id="KW-1185">Reference proteome</keyword>